<dbReference type="Proteomes" id="UP001569963">
    <property type="component" value="Unassembled WGS sequence"/>
</dbReference>
<keyword evidence="1" id="KW-0732">Signal</keyword>
<dbReference type="PROSITE" id="PS51677">
    <property type="entry name" value="NODB"/>
    <property type="match status" value="1"/>
</dbReference>
<organism evidence="3 4">
    <name type="scientific">Actinomadura monticuli</name>
    <dbReference type="NCBI Taxonomy" id="3097367"/>
    <lineage>
        <taxon>Bacteria</taxon>
        <taxon>Bacillati</taxon>
        <taxon>Actinomycetota</taxon>
        <taxon>Actinomycetes</taxon>
        <taxon>Streptosporangiales</taxon>
        <taxon>Thermomonosporaceae</taxon>
        <taxon>Actinomadura</taxon>
    </lineage>
</organism>
<protein>
    <submittedName>
        <fullName evidence="3">Polysaccharide deacetylase family protein</fullName>
        <ecNumber evidence="3">3.-.-.-</ecNumber>
    </submittedName>
</protein>
<dbReference type="InterPro" id="IPR002509">
    <property type="entry name" value="NODB_dom"/>
</dbReference>
<dbReference type="SUPFAM" id="SSF88713">
    <property type="entry name" value="Glycoside hydrolase/deacetylase"/>
    <property type="match status" value="1"/>
</dbReference>
<evidence type="ECO:0000313" key="3">
    <source>
        <dbReference type="EMBL" id="MFA1540528.1"/>
    </source>
</evidence>
<reference evidence="3 4" key="1">
    <citation type="submission" date="2023-11" db="EMBL/GenBank/DDBJ databases">
        <title>Actinomadura monticuli sp. nov., isolated from volcanic ash.</title>
        <authorList>
            <person name="Lee S.D."/>
            <person name="Yang H."/>
            <person name="Kim I.S."/>
        </authorList>
    </citation>
    <scope>NUCLEOTIDE SEQUENCE [LARGE SCALE GENOMIC DNA]</scope>
    <source>
        <strain evidence="3 4">DLS-62</strain>
    </source>
</reference>
<feature type="domain" description="NodB homology" evidence="2">
    <location>
        <begin position="94"/>
        <end position="295"/>
    </location>
</feature>
<feature type="signal peptide" evidence="1">
    <location>
        <begin position="1"/>
        <end position="24"/>
    </location>
</feature>
<dbReference type="InterPro" id="IPR050248">
    <property type="entry name" value="Polysacc_deacetylase_ArnD"/>
</dbReference>
<dbReference type="EC" id="3.-.-.-" evidence="3"/>
<accession>A0ABV4QBG5</accession>
<evidence type="ECO:0000259" key="2">
    <source>
        <dbReference type="PROSITE" id="PS51677"/>
    </source>
</evidence>
<dbReference type="RefSeq" id="WP_371950429.1">
    <property type="nucleotide sequence ID" value="NZ_JAXCEI010000006.1"/>
</dbReference>
<proteinExistence type="predicted"/>
<dbReference type="PANTHER" id="PTHR10587:SF134">
    <property type="entry name" value="SECRETED PROTEIN"/>
    <property type="match status" value="1"/>
</dbReference>
<dbReference type="InterPro" id="IPR011330">
    <property type="entry name" value="Glyco_hydro/deAcase_b/a-brl"/>
</dbReference>
<dbReference type="EMBL" id="JAXCEI010000006">
    <property type="protein sequence ID" value="MFA1540528.1"/>
    <property type="molecule type" value="Genomic_DNA"/>
</dbReference>
<keyword evidence="4" id="KW-1185">Reference proteome</keyword>
<dbReference type="Gene3D" id="3.20.20.370">
    <property type="entry name" value="Glycoside hydrolase/deacetylase"/>
    <property type="match status" value="1"/>
</dbReference>
<dbReference type="PANTHER" id="PTHR10587">
    <property type="entry name" value="GLYCOSYL TRANSFERASE-RELATED"/>
    <property type="match status" value="1"/>
</dbReference>
<gene>
    <name evidence="3" type="ORF">SM611_16500</name>
</gene>
<evidence type="ECO:0000313" key="4">
    <source>
        <dbReference type="Proteomes" id="UP001569963"/>
    </source>
</evidence>
<dbReference type="GO" id="GO:0016787">
    <property type="term" value="F:hydrolase activity"/>
    <property type="evidence" value="ECO:0007669"/>
    <property type="project" value="UniProtKB-KW"/>
</dbReference>
<evidence type="ECO:0000256" key="1">
    <source>
        <dbReference type="SAM" id="SignalP"/>
    </source>
</evidence>
<feature type="chain" id="PRO_5046829797" evidence="1">
    <location>
        <begin position="25"/>
        <end position="295"/>
    </location>
</feature>
<dbReference type="Pfam" id="PF01522">
    <property type="entry name" value="Polysacc_deac_1"/>
    <property type="match status" value="1"/>
</dbReference>
<comment type="caution">
    <text evidence="3">The sequence shown here is derived from an EMBL/GenBank/DDBJ whole genome shotgun (WGS) entry which is preliminary data.</text>
</comment>
<name>A0ABV4QBG5_9ACTN</name>
<sequence length="295" mass="32457">MRAFRVVAGAAVLVAVLGARGCEAAEPSRVAAPVQATRAPAPSAAPVVRDEAAVWRKWGLAPLPPAPAPPQDAPLKLGGKGPVKVFDRVPTEERVVFITIDDGQEKDPRFVQMLTDLRVPVTMFLTDNVVMDDYAYFRPLQALGNQVQNHTLTHPVLPALGLDGQKREICGNQKALTEQYGTSPTLLRPPYGRWNWVTQQAARECGVDGIVMWRASMQIHDMQYDDVNKRLHPGDILLAHFRGPEQLKGETMTGMFAHMLKRVRRQGFAVARLEDYVSLRSGPGSSSPTDPLRRG</sequence>
<keyword evidence="3" id="KW-0378">Hydrolase</keyword>
<dbReference type="CDD" id="cd10917">
    <property type="entry name" value="CE4_NodB_like_6s_7s"/>
    <property type="match status" value="1"/>
</dbReference>